<feature type="region of interest" description="Disordered" evidence="3">
    <location>
        <begin position="499"/>
        <end position="529"/>
    </location>
</feature>
<comment type="similarity">
    <text evidence="1">Belongs to the GAREM family.</text>
</comment>
<dbReference type="Gene3D" id="1.10.150.50">
    <property type="entry name" value="Transcription Factor, Ets-1"/>
    <property type="match status" value="1"/>
</dbReference>
<feature type="compositionally biased region" description="Low complexity" evidence="3">
    <location>
        <begin position="602"/>
        <end position="613"/>
    </location>
</feature>
<dbReference type="OMA" id="YKGWFAL"/>
<proteinExistence type="inferred from homology"/>
<evidence type="ECO:0000256" key="3">
    <source>
        <dbReference type="SAM" id="MobiDB-lite"/>
    </source>
</evidence>
<gene>
    <name evidence="5" type="ORF">OCBIM_22020359mg</name>
</gene>
<accession>A0A0L8H8I8</accession>
<name>A0A0L8H8I8_OCTBM</name>
<organism evidence="5">
    <name type="scientific">Octopus bimaculoides</name>
    <name type="common">California two-spotted octopus</name>
    <dbReference type="NCBI Taxonomy" id="37653"/>
    <lineage>
        <taxon>Eukaryota</taxon>
        <taxon>Metazoa</taxon>
        <taxon>Spiralia</taxon>
        <taxon>Lophotrochozoa</taxon>
        <taxon>Mollusca</taxon>
        <taxon>Cephalopoda</taxon>
        <taxon>Coleoidea</taxon>
        <taxon>Octopodiformes</taxon>
        <taxon>Octopoda</taxon>
        <taxon>Incirrata</taxon>
        <taxon>Octopodidae</taxon>
        <taxon>Octopus</taxon>
    </lineage>
</organism>
<sequence length="695" mass="78611">MRRSTDLHFKGSPDRTRKSSHQIKTESIDMYDTGIPEVEYPNISWLPQTYNLPHILSKFDLPVVVRCCMETVRAQSNNFDISQPLLLFSKRHERKVLARSLRVDTLKKSYEEVDNPLLIPSDYKGWFALTQEHSTAKSQMIAQKVVPCKYVEKLARTKASRFLVAGTDKIKALQVINREGSNVDFEQRMLFPGDILQKGRVFTGKAKIKRKGILRKTKYVEENFLMSTDEMDRELMLPISQKGTFYQVGPSSKPLILQLEDLLKETSCPCVVKLVYGKEPATPCSFTGTLVLKKSFEDTTIIASTILNKKNILMEVPVFCPLKYYVAENNSELTGNCNYQAALRLCKEKAHIYARDMKVLYSFPSDVKEAIYSNCISERPHAALPDPPNSSTIYAHPRSFEHKNEAEIEDGNYQSMTWINKNKPLLPTPNKQFEVIENNYMTLPVYRNKIQPQVDDWVPGHNNISPEDNADLTKSCLSNWRISSVDCFESESFYHNQDCNDLGVESPLPQKASPKRRTSGSSYSGSSCGNTDYEDVEYANLEDLKELSQYLDSEASSVAGSGSDLVKENKFPSEENILYSDENNEDDLPLGASLSTYGVEPSSRTSNSSSGDSGVRDIINSKAEHIIGMSIRDLSSAMEKLGIRQEIREKMISEKIDGTLMTQLDKDALECIPGIRKLEVTKLAMFIKGWRPTEQ</sequence>
<dbReference type="InterPro" id="IPR052281">
    <property type="entry name" value="GAREM"/>
</dbReference>
<evidence type="ECO:0000259" key="4">
    <source>
        <dbReference type="Pfam" id="PF12736"/>
    </source>
</evidence>
<dbReference type="KEGG" id="obi:106872237"/>
<protein>
    <recommendedName>
        <fullName evidence="4">CABIT domain-containing protein</fullName>
    </recommendedName>
</protein>
<dbReference type="EMBL" id="KQ418900">
    <property type="protein sequence ID" value="KOF85409.1"/>
    <property type="molecule type" value="Genomic_DNA"/>
</dbReference>
<feature type="region of interest" description="Disordered" evidence="3">
    <location>
        <begin position="1"/>
        <end position="23"/>
    </location>
</feature>
<feature type="region of interest" description="Disordered" evidence="3">
    <location>
        <begin position="579"/>
        <end position="615"/>
    </location>
</feature>
<feature type="compositionally biased region" description="Low complexity" evidence="3">
    <location>
        <begin position="519"/>
        <end position="529"/>
    </location>
</feature>
<dbReference type="InterPro" id="IPR013761">
    <property type="entry name" value="SAM/pointed_sf"/>
</dbReference>
<dbReference type="AlphaFoldDB" id="A0A0L8H8I8"/>
<keyword evidence="2" id="KW-0597">Phosphoprotein</keyword>
<dbReference type="InterPro" id="IPR025946">
    <property type="entry name" value="CABIT_dom"/>
</dbReference>
<evidence type="ECO:0000313" key="5">
    <source>
        <dbReference type="EMBL" id="KOF85409.1"/>
    </source>
</evidence>
<evidence type="ECO:0000256" key="1">
    <source>
        <dbReference type="ARBA" id="ARBA00006392"/>
    </source>
</evidence>
<feature type="domain" description="CABIT" evidence="4">
    <location>
        <begin position="62"/>
        <end position="338"/>
    </location>
</feature>
<dbReference type="PANTHER" id="PTHR14454:SF12">
    <property type="entry name" value="GRB2-ASSOCIATED AND REGULATOR OF MAPK PROTEIN 2-LIKE"/>
    <property type="match status" value="1"/>
</dbReference>
<dbReference type="OrthoDB" id="6076990at2759"/>
<reference evidence="5" key="1">
    <citation type="submission" date="2015-07" db="EMBL/GenBank/DDBJ databases">
        <title>MeaNS - Measles Nucleotide Surveillance Program.</title>
        <authorList>
            <person name="Tran T."/>
            <person name="Druce J."/>
        </authorList>
    </citation>
    <scope>NUCLEOTIDE SEQUENCE</scope>
    <source>
        <strain evidence="5">UCB-OBI-ISO-001</strain>
        <tissue evidence="5">Gonad</tissue>
    </source>
</reference>
<dbReference type="PANTHER" id="PTHR14454">
    <property type="entry name" value="GRB2-ASSOCIATED AND REGULATOR OF MAPK PROTEIN FAMILY MEMBER"/>
    <property type="match status" value="1"/>
</dbReference>
<dbReference type="Pfam" id="PF12736">
    <property type="entry name" value="CABIT"/>
    <property type="match status" value="1"/>
</dbReference>
<evidence type="ECO:0000256" key="2">
    <source>
        <dbReference type="ARBA" id="ARBA00022553"/>
    </source>
</evidence>